<organism evidence="1">
    <name type="scientific">uncultured Caudovirales phage</name>
    <dbReference type="NCBI Taxonomy" id="2100421"/>
    <lineage>
        <taxon>Viruses</taxon>
        <taxon>Duplodnaviria</taxon>
        <taxon>Heunggongvirae</taxon>
        <taxon>Uroviricota</taxon>
        <taxon>Caudoviricetes</taxon>
        <taxon>Peduoviridae</taxon>
        <taxon>Maltschvirus</taxon>
        <taxon>Maltschvirus maltsch</taxon>
    </lineage>
</organism>
<dbReference type="Gene3D" id="3.40.50.1000">
    <property type="entry name" value="HAD superfamily/HAD-like"/>
    <property type="match status" value="1"/>
</dbReference>
<dbReference type="CDD" id="cd01427">
    <property type="entry name" value="HAD_like"/>
    <property type="match status" value="1"/>
</dbReference>
<evidence type="ECO:0000313" key="1">
    <source>
        <dbReference type="EMBL" id="CAB4154002.1"/>
    </source>
</evidence>
<proteinExistence type="predicted"/>
<gene>
    <name evidence="1" type="ORF">UFOVP636_47</name>
</gene>
<protein>
    <recommendedName>
        <fullName evidence="2">HAD-like domain containing protein</fullName>
    </recommendedName>
</protein>
<dbReference type="SUPFAM" id="SSF56784">
    <property type="entry name" value="HAD-like"/>
    <property type="match status" value="1"/>
</dbReference>
<dbReference type="EMBL" id="LR796597">
    <property type="protein sequence ID" value="CAB4154002.1"/>
    <property type="molecule type" value="Genomic_DNA"/>
</dbReference>
<dbReference type="InterPro" id="IPR036412">
    <property type="entry name" value="HAD-like_sf"/>
</dbReference>
<evidence type="ECO:0008006" key="2">
    <source>
        <dbReference type="Google" id="ProtNLM"/>
    </source>
</evidence>
<name>A0A6J5N5E0_9CAUD</name>
<reference evidence="1" key="1">
    <citation type="submission" date="2020-04" db="EMBL/GenBank/DDBJ databases">
        <authorList>
            <person name="Chiriac C."/>
            <person name="Salcher M."/>
            <person name="Ghai R."/>
            <person name="Kavagutti S V."/>
        </authorList>
    </citation>
    <scope>NUCLEOTIDE SEQUENCE</scope>
</reference>
<accession>A0A6J5N5E0</accession>
<dbReference type="InterPro" id="IPR023214">
    <property type="entry name" value="HAD_sf"/>
</dbReference>
<sequence length="120" mass="13469">MIEKYVKKVQRTLAMMQKVSFDYDGTLSTPQGKSLAKRLITQGYVLYIISARSKDKIKPMLEVASELGIRESNVYATGSNKAKVEKIIALNITRHYDNNPDVVDALNKENVKSILVNYGS</sequence>